<reference evidence="2 3" key="2">
    <citation type="journal article" date="2003" name="DNA Res.">
        <title>Complete genome structure of Gloeobacter violaceus PCC 7421, a cyanobacterium that lacks thylakoids (supplement).</title>
        <authorList>
            <person name="Nakamura Y."/>
            <person name="Kaneko T."/>
            <person name="Sato S."/>
            <person name="Mimuro M."/>
            <person name="Miyashita H."/>
            <person name="Tsuchiya T."/>
            <person name="Sasamoto S."/>
            <person name="Watanabe A."/>
            <person name="Kawashima K."/>
            <person name="Kishida Y."/>
            <person name="Kiyokawa C."/>
            <person name="Kohara M."/>
            <person name="Matsumoto M."/>
            <person name="Matsuno A."/>
            <person name="Nakazaki N."/>
            <person name="Shimpo S."/>
            <person name="Takeuchi C."/>
            <person name="Yamada M."/>
            <person name="Tabata S."/>
        </authorList>
    </citation>
    <scope>NUCLEOTIDE SEQUENCE [LARGE SCALE GENOMIC DNA]</scope>
    <source>
        <strain evidence="3">ATCC 29082 / PCC 7421</strain>
    </source>
</reference>
<dbReference type="eggNOG" id="COG0631">
    <property type="taxonomic scope" value="Bacteria"/>
</dbReference>
<dbReference type="HOGENOM" id="CLU_052010_0_0_3"/>
<dbReference type="OrthoDB" id="9805674at2"/>
<reference evidence="2 3" key="1">
    <citation type="journal article" date="2003" name="DNA Res.">
        <title>Complete genome structure of Gloeobacter violaceus PCC 7421, a cyanobacterium that lacks thylakoids.</title>
        <authorList>
            <person name="Nakamura Y."/>
            <person name="Kaneko T."/>
            <person name="Sato S."/>
            <person name="Mimuro M."/>
            <person name="Miyashita H."/>
            <person name="Tsuchiya T."/>
            <person name="Sasamoto S."/>
            <person name="Watanabe A."/>
            <person name="Kawashima K."/>
            <person name="Kishida Y."/>
            <person name="Kiyokawa C."/>
            <person name="Kohara M."/>
            <person name="Matsumoto M."/>
            <person name="Matsuno A."/>
            <person name="Nakazaki N."/>
            <person name="Shimpo S."/>
            <person name="Takeuchi C."/>
            <person name="Yamada M."/>
            <person name="Tabata S."/>
        </authorList>
    </citation>
    <scope>NUCLEOTIDE SEQUENCE [LARGE SCALE GENOMIC DNA]</scope>
    <source>
        <strain evidence="3">ATCC 29082 / PCC 7421</strain>
    </source>
</reference>
<sequence>MVALPTAHRNTAQAGGAALSDTGTIDSLPIVFGAFVGERRAGWGSLSPRAMMSETWQITGCSVRGASHYTSGLPNQDAITWRTGERPILAVADGHGSIRHFRSQKGSRLAVEAMASTLESFPATLTDPADPAAVEHVAHAHFRVHLVETWRQMVAEHLAKKPVTEAEWQQLEAAAGPAARFFQQHSPETAYGSTALGVLVTEAYLLFVQLGDGDMLCVDAQGATSRPFERDRRFALNQTTSLCLEEAAEETRVCIWPTPSPTLILIATDGYANSYRTEAAFESIGSEYLQFLRAQGIDQLRAELPTVLEDITRRGSGDDITLGVLYRASA</sequence>
<dbReference type="EMBL" id="BA000045">
    <property type="protein sequence ID" value="BAC90982.1"/>
    <property type="molecule type" value="Genomic_DNA"/>
</dbReference>
<dbReference type="Proteomes" id="UP000000557">
    <property type="component" value="Chromosome"/>
</dbReference>
<evidence type="ECO:0000259" key="1">
    <source>
        <dbReference type="Pfam" id="PF13672"/>
    </source>
</evidence>
<protein>
    <submittedName>
        <fullName evidence="2">Glr3041 protein</fullName>
    </submittedName>
</protein>
<accession>Q7NCD8</accession>
<dbReference type="InterPro" id="IPR036457">
    <property type="entry name" value="PPM-type-like_dom_sf"/>
</dbReference>
<dbReference type="Pfam" id="PF13672">
    <property type="entry name" value="PP2C_2"/>
    <property type="match status" value="1"/>
</dbReference>
<dbReference type="PhylomeDB" id="Q7NCD8"/>
<dbReference type="Gene3D" id="3.60.40.10">
    <property type="entry name" value="PPM-type phosphatase domain"/>
    <property type="match status" value="1"/>
</dbReference>
<proteinExistence type="predicted"/>
<dbReference type="AlphaFoldDB" id="Q7NCD8"/>
<gene>
    <name evidence="2" type="ordered locus">glr3041</name>
</gene>
<dbReference type="InterPro" id="IPR001932">
    <property type="entry name" value="PPM-type_phosphatase-like_dom"/>
</dbReference>
<dbReference type="InParanoid" id="Q7NCD8"/>
<evidence type="ECO:0000313" key="3">
    <source>
        <dbReference type="Proteomes" id="UP000000557"/>
    </source>
</evidence>
<dbReference type="PATRIC" id="fig|251221.4.peg.3071"/>
<dbReference type="SUPFAM" id="SSF81606">
    <property type="entry name" value="PP2C-like"/>
    <property type="match status" value="1"/>
</dbReference>
<dbReference type="KEGG" id="gvi:glr3041"/>
<name>Q7NCD8_GLOVI</name>
<feature type="domain" description="PPM-type phosphatase" evidence="1">
    <location>
        <begin position="64"/>
        <end position="308"/>
    </location>
</feature>
<keyword evidence="3" id="KW-1185">Reference proteome</keyword>
<dbReference type="STRING" id="251221.gene:10760546"/>
<evidence type="ECO:0000313" key="2">
    <source>
        <dbReference type="EMBL" id="BAC90982.1"/>
    </source>
</evidence>
<dbReference type="EnsemblBacteria" id="BAC90982">
    <property type="protein sequence ID" value="BAC90982"/>
    <property type="gene ID" value="BAC90982"/>
</dbReference>
<organism evidence="2 3">
    <name type="scientific">Gloeobacter violaceus (strain ATCC 29082 / PCC 7421)</name>
    <dbReference type="NCBI Taxonomy" id="251221"/>
    <lineage>
        <taxon>Bacteria</taxon>
        <taxon>Bacillati</taxon>
        <taxon>Cyanobacteriota</taxon>
        <taxon>Cyanophyceae</taxon>
        <taxon>Gloeobacterales</taxon>
        <taxon>Gloeobacteraceae</taxon>
        <taxon>Gloeobacter</taxon>
    </lineage>
</organism>